<keyword evidence="1" id="KW-0472">Membrane</keyword>
<keyword evidence="3" id="KW-1185">Reference proteome</keyword>
<gene>
    <name evidence="2" type="ORF">BHK69_15855</name>
</gene>
<dbReference type="KEGG" id="bvv:BHK69_15855"/>
<keyword evidence="1" id="KW-0812">Transmembrane</keyword>
<sequence>MVQLSPTIGKFPIWCFFIGLVASGLQLIASYAYAVESRRMEADEQVQKLYEKTERSFTPAVAQGDLSARAASIRGELQHLKDQLREIDFGQPRGFRDGVRNAQEWLLWAAYGFFVIGLASVVWST</sequence>
<dbReference type="AlphaFoldDB" id="A0A1D7U2X6"/>
<evidence type="ECO:0000313" key="2">
    <source>
        <dbReference type="EMBL" id="AOO81728.1"/>
    </source>
</evidence>
<keyword evidence="1" id="KW-1133">Transmembrane helix</keyword>
<dbReference type="Proteomes" id="UP000094969">
    <property type="component" value="Chromosome"/>
</dbReference>
<evidence type="ECO:0000256" key="1">
    <source>
        <dbReference type="SAM" id="Phobius"/>
    </source>
</evidence>
<organism evidence="2 3">
    <name type="scientific">Bosea vaviloviae</name>
    <dbReference type="NCBI Taxonomy" id="1526658"/>
    <lineage>
        <taxon>Bacteria</taxon>
        <taxon>Pseudomonadati</taxon>
        <taxon>Pseudomonadota</taxon>
        <taxon>Alphaproteobacteria</taxon>
        <taxon>Hyphomicrobiales</taxon>
        <taxon>Boseaceae</taxon>
        <taxon>Bosea</taxon>
    </lineage>
</organism>
<proteinExistence type="predicted"/>
<dbReference type="RefSeq" id="WP_069690939.1">
    <property type="nucleotide sequence ID" value="NZ_CP017147.1"/>
</dbReference>
<protein>
    <submittedName>
        <fullName evidence="2">Uncharacterized protein</fullName>
    </submittedName>
</protein>
<name>A0A1D7U2X6_9HYPH</name>
<feature type="transmembrane region" description="Helical" evidence="1">
    <location>
        <begin position="105"/>
        <end position="123"/>
    </location>
</feature>
<reference evidence="2 3" key="1">
    <citation type="journal article" date="2015" name="Antonie Van Leeuwenhoek">
        <title>Bosea vaviloviae sp. nov., a new species of slow-growing rhizobia isolated from nodules of the relict species Vavilovia formosa (Stev.) Fed.</title>
        <authorList>
            <person name="Safronova V.I."/>
            <person name="Kuznetsova I.G."/>
            <person name="Sazanova A.L."/>
            <person name="Kimeklis A.K."/>
            <person name="Belimov A.A."/>
            <person name="Andronov E.E."/>
            <person name="Pinaev A.G."/>
            <person name="Chizhevskaya E.P."/>
            <person name="Pukhaev A.R."/>
            <person name="Popov K.P."/>
            <person name="Willems A."/>
            <person name="Tikhonovich I.A."/>
        </authorList>
    </citation>
    <scope>NUCLEOTIDE SEQUENCE [LARGE SCALE GENOMIC DNA]</scope>
    <source>
        <strain evidence="2 3">Vaf18</strain>
    </source>
</reference>
<feature type="transmembrane region" description="Helical" evidence="1">
    <location>
        <begin position="12"/>
        <end position="34"/>
    </location>
</feature>
<dbReference type="EMBL" id="CP017147">
    <property type="protein sequence ID" value="AOO81728.1"/>
    <property type="molecule type" value="Genomic_DNA"/>
</dbReference>
<accession>A0A1D7U2X6</accession>
<evidence type="ECO:0000313" key="3">
    <source>
        <dbReference type="Proteomes" id="UP000094969"/>
    </source>
</evidence>